<reference evidence="10 11" key="1">
    <citation type="submission" date="2015-08" db="EMBL/GenBank/DDBJ databases">
        <title>The complete genome sequence of Bacillus beveridgei MLTeJB.</title>
        <authorList>
            <person name="Hanson T.E."/>
            <person name="Mesa C."/>
            <person name="Basesman S.M."/>
            <person name="Oremland R.S."/>
        </authorList>
    </citation>
    <scope>NUCLEOTIDE SEQUENCE [LARGE SCALE GENOMIC DNA]</scope>
    <source>
        <strain evidence="10 11">MLTeJB</strain>
    </source>
</reference>
<dbReference type="GO" id="GO:0071111">
    <property type="term" value="F:cyclic-guanylate-specific phosphodiesterase activity"/>
    <property type="evidence" value="ECO:0007669"/>
    <property type="project" value="InterPro"/>
</dbReference>
<dbReference type="InterPro" id="IPR001633">
    <property type="entry name" value="EAL_dom"/>
</dbReference>
<evidence type="ECO:0000259" key="7">
    <source>
        <dbReference type="PROSITE" id="PS50883"/>
    </source>
</evidence>
<dbReference type="Pfam" id="PF00990">
    <property type="entry name" value="GGDEF"/>
    <property type="match status" value="1"/>
</dbReference>
<dbReference type="SMART" id="SM00267">
    <property type="entry name" value="GGDEF"/>
    <property type="match status" value="1"/>
</dbReference>
<dbReference type="Proteomes" id="UP000094463">
    <property type="component" value="Chromosome"/>
</dbReference>
<dbReference type="PANTHER" id="PTHR33121">
    <property type="entry name" value="CYCLIC DI-GMP PHOSPHODIESTERASE PDEF"/>
    <property type="match status" value="1"/>
</dbReference>
<dbReference type="STRING" id="632773.BBEV_2378"/>
<dbReference type="SUPFAM" id="SSF158472">
    <property type="entry name" value="HAMP domain-like"/>
    <property type="match status" value="1"/>
</dbReference>
<dbReference type="Gene3D" id="3.20.20.450">
    <property type="entry name" value="EAL domain"/>
    <property type="match status" value="1"/>
</dbReference>
<protein>
    <submittedName>
        <fullName evidence="10">Sensory box/GGDEF family protein</fullName>
    </submittedName>
</protein>
<evidence type="ECO:0000256" key="4">
    <source>
        <dbReference type="ARBA" id="ARBA00022989"/>
    </source>
</evidence>
<evidence type="ECO:0000256" key="3">
    <source>
        <dbReference type="ARBA" id="ARBA00022692"/>
    </source>
</evidence>
<dbReference type="SUPFAM" id="SSF141868">
    <property type="entry name" value="EAL domain-like"/>
    <property type="match status" value="1"/>
</dbReference>
<feature type="transmembrane region" description="Helical" evidence="6">
    <location>
        <begin position="278"/>
        <end position="300"/>
    </location>
</feature>
<keyword evidence="2" id="KW-1003">Cell membrane</keyword>
<dbReference type="PANTHER" id="PTHR33121:SF70">
    <property type="entry name" value="SIGNALING PROTEIN YKOW"/>
    <property type="match status" value="1"/>
</dbReference>
<dbReference type="InterPro" id="IPR029787">
    <property type="entry name" value="Nucleotide_cyclase"/>
</dbReference>
<feature type="domain" description="EAL" evidence="7">
    <location>
        <begin position="526"/>
        <end position="780"/>
    </location>
</feature>
<dbReference type="InterPro" id="IPR000160">
    <property type="entry name" value="GGDEF_dom"/>
</dbReference>
<dbReference type="InterPro" id="IPR003660">
    <property type="entry name" value="HAMP_dom"/>
</dbReference>
<dbReference type="SMART" id="SM00052">
    <property type="entry name" value="EAL"/>
    <property type="match status" value="1"/>
</dbReference>
<dbReference type="EMBL" id="CP012502">
    <property type="protein sequence ID" value="AOM83719.1"/>
    <property type="molecule type" value="Genomic_DNA"/>
</dbReference>
<dbReference type="CDD" id="cd01948">
    <property type="entry name" value="EAL"/>
    <property type="match status" value="1"/>
</dbReference>
<dbReference type="Pfam" id="PF00563">
    <property type="entry name" value="EAL"/>
    <property type="match status" value="1"/>
</dbReference>
<dbReference type="AlphaFoldDB" id="A0A1D7QXI9"/>
<dbReference type="Pfam" id="PF02743">
    <property type="entry name" value="dCache_1"/>
    <property type="match status" value="1"/>
</dbReference>
<dbReference type="GO" id="GO:0005886">
    <property type="term" value="C:plasma membrane"/>
    <property type="evidence" value="ECO:0007669"/>
    <property type="project" value="UniProtKB-SubCell"/>
</dbReference>
<evidence type="ECO:0000313" key="10">
    <source>
        <dbReference type="EMBL" id="AOM83719.1"/>
    </source>
</evidence>
<dbReference type="Gene3D" id="3.30.70.270">
    <property type="match status" value="1"/>
</dbReference>
<keyword evidence="4 6" id="KW-1133">Transmembrane helix</keyword>
<proteinExistence type="predicted"/>
<comment type="subcellular location">
    <subcellularLocation>
        <location evidence="1">Cell membrane</location>
        <topology evidence="1">Multi-pass membrane protein</topology>
    </subcellularLocation>
</comment>
<dbReference type="Pfam" id="PF00672">
    <property type="entry name" value="HAMP"/>
    <property type="match status" value="1"/>
</dbReference>
<dbReference type="PROSITE" id="PS50885">
    <property type="entry name" value="HAMP"/>
    <property type="match status" value="1"/>
</dbReference>
<dbReference type="CDD" id="cd01949">
    <property type="entry name" value="GGDEF"/>
    <property type="match status" value="1"/>
</dbReference>
<evidence type="ECO:0000256" key="2">
    <source>
        <dbReference type="ARBA" id="ARBA00022475"/>
    </source>
</evidence>
<dbReference type="Gene3D" id="3.30.450.20">
    <property type="entry name" value="PAS domain"/>
    <property type="match status" value="1"/>
</dbReference>
<name>A0A1D7QXI9_9BACI</name>
<dbReference type="InterPro" id="IPR043128">
    <property type="entry name" value="Rev_trsase/Diguanyl_cyclase"/>
</dbReference>
<evidence type="ECO:0000259" key="9">
    <source>
        <dbReference type="PROSITE" id="PS50887"/>
    </source>
</evidence>
<dbReference type="Gene3D" id="6.10.340.10">
    <property type="match status" value="1"/>
</dbReference>
<evidence type="ECO:0000313" key="11">
    <source>
        <dbReference type="Proteomes" id="UP000094463"/>
    </source>
</evidence>
<dbReference type="NCBIfam" id="TIGR00254">
    <property type="entry name" value="GGDEF"/>
    <property type="match status" value="1"/>
</dbReference>
<dbReference type="InterPro" id="IPR033479">
    <property type="entry name" value="dCache_1"/>
</dbReference>
<keyword evidence="11" id="KW-1185">Reference proteome</keyword>
<gene>
    <name evidence="10" type="primary">yddU-1</name>
    <name evidence="10" type="ORF">BBEV_2378</name>
</gene>
<evidence type="ECO:0000256" key="5">
    <source>
        <dbReference type="ARBA" id="ARBA00023136"/>
    </source>
</evidence>
<sequence length="782" mass="88820">MMKSIRSQLMMYPLLAVLLLSLAMGLIAHQQLSRVPDHLMHQYQDIVDSRADTIHSELTHLIEKVEMLSQTNILRSGDEEAIQAFLPTVVLEDRYRNMTVTDTEGLGWTTNGDYIDISEQEQYENIILEGEPFWITEPFISPFADPDVPIMIVSHEIRDDTGELQGLVNLVTEVYFLSRVIESVELGETGVAWLMNNEGEVVIQPDNSFTTSHNAVHLQSENVAFNRLNDGHLEWLEHQNEEGNQVFTFSAKIDEPSTEWNLMFSIDRDEVLGEVEGIQLTITAGFIAAMGLVLLFSWFFSRQMSKPILRLKEVFEEATQGNSDIRADESVNNEIGAAAKSFNAMHDRIRSLTYFDPLTSLYNFNAFLMELPYRIKNLWKLGGHITVALISIDDFKRYNSLRGYHAGNQILVGFAERLQEYLNQEEMIGRYFGDEFIILIRSDSKDHAERRLKILWQNAMNDMSAREDGWQLRMSIGAAFMEDGEDENDIEEIIAHANIAKLQAKRDGGNCYQFYNQGITDSIQEDQKIENALHFAVERGEFMLHYQPIIDISNGRVSGNEALLRWVNPEFSHVPVGKVIDIAERSGLITDIGQWVMEEALRQNKAWQDQGYEPMVISINISVLQFEQARFIRNVREAIHNSGLEPEWVQLEITETTAMSPGEDKVDKMAALKGLGVSIAIDDFGTGYSSLAYFTQFPISTLKIDRTFVSRLPDDPKAEMITNAIISMAESLEISTTAEGVETKEQQEALRELGCTHIQGFYYARPCSAVTVISHFRTIGMN</sequence>
<feature type="domain" description="HAMP" evidence="8">
    <location>
        <begin position="302"/>
        <end position="354"/>
    </location>
</feature>
<dbReference type="InterPro" id="IPR035919">
    <property type="entry name" value="EAL_sf"/>
</dbReference>
<accession>A0A1D7QXI9</accession>
<organism evidence="10 11">
    <name type="scientific">Salisediminibacterium beveridgei</name>
    <dbReference type="NCBI Taxonomy" id="632773"/>
    <lineage>
        <taxon>Bacteria</taxon>
        <taxon>Bacillati</taxon>
        <taxon>Bacillota</taxon>
        <taxon>Bacilli</taxon>
        <taxon>Bacillales</taxon>
        <taxon>Bacillaceae</taxon>
        <taxon>Salisediminibacterium</taxon>
    </lineage>
</organism>
<evidence type="ECO:0000259" key="8">
    <source>
        <dbReference type="PROSITE" id="PS50885"/>
    </source>
</evidence>
<dbReference type="KEGG" id="bbev:BBEV_2378"/>
<keyword evidence="3 6" id="KW-0812">Transmembrane</keyword>
<dbReference type="InterPro" id="IPR050706">
    <property type="entry name" value="Cyclic-di-GMP_PDE-like"/>
</dbReference>
<dbReference type="CDD" id="cd06225">
    <property type="entry name" value="HAMP"/>
    <property type="match status" value="1"/>
</dbReference>
<dbReference type="PROSITE" id="PS50887">
    <property type="entry name" value="GGDEF"/>
    <property type="match status" value="1"/>
</dbReference>
<evidence type="ECO:0000256" key="1">
    <source>
        <dbReference type="ARBA" id="ARBA00004651"/>
    </source>
</evidence>
<feature type="domain" description="GGDEF" evidence="9">
    <location>
        <begin position="383"/>
        <end position="517"/>
    </location>
</feature>
<dbReference type="SMART" id="SM00304">
    <property type="entry name" value="HAMP"/>
    <property type="match status" value="1"/>
</dbReference>
<keyword evidence="5 6" id="KW-0472">Membrane</keyword>
<dbReference type="GO" id="GO:0007165">
    <property type="term" value="P:signal transduction"/>
    <property type="evidence" value="ECO:0007669"/>
    <property type="project" value="InterPro"/>
</dbReference>
<dbReference type="PROSITE" id="PS50883">
    <property type="entry name" value="EAL"/>
    <property type="match status" value="1"/>
</dbReference>
<evidence type="ECO:0000256" key="6">
    <source>
        <dbReference type="SAM" id="Phobius"/>
    </source>
</evidence>
<dbReference type="SUPFAM" id="SSF55073">
    <property type="entry name" value="Nucleotide cyclase"/>
    <property type="match status" value="1"/>
</dbReference>